<dbReference type="Proteomes" id="UP001197626">
    <property type="component" value="Chromosome"/>
</dbReference>
<dbReference type="GO" id="GO:0004360">
    <property type="term" value="F:glutamine-fructose-6-phosphate transaminase (isomerizing) activity"/>
    <property type="evidence" value="ECO:0007669"/>
    <property type="project" value="UniProtKB-EC"/>
</dbReference>
<evidence type="ECO:0000259" key="10">
    <source>
        <dbReference type="PROSITE" id="PS51464"/>
    </source>
</evidence>
<evidence type="ECO:0000256" key="7">
    <source>
        <dbReference type="ARBA" id="ARBA00022962"/>
    </source>
</evidence>
<dbReference type="SUPFAM" id="SSF53697">
    <property type="entry name" value="SIS domain"/>
    <property type="match status" value="1"/>
</dbReference>
<dbReference type="Gene3D" id="3.40.50.10490">
    <property type="entry name" value="Glucose-6-phosphate isomerase like protein, domain 1"/>
    <property type="match status" value="2"/>
</dbReference>
<dbReference type="CDD" id="cd05008">
    <property type="entry name" value="SIS_GlmS_GlmD_1"/>
    <property type="match status" value="1"/>
</dbReference>
<dbReference type="InterPro" id="IPR017932">
    <property type="entry name" value="GATase_2_dom"/>
</dbReference>
<comment type="subcellular location">
    <subcellularLocation>
        <location evidence="8">Cytoplasm</location>
    </subcellularLocation>
</comment>
<dbReference type="Pfam" id="PF13522">
    <property type="entry name" value="GATase_6"/>
    <property type="match status" value="1"/>
</dbReference>
<accession>A0ABY3PED4</accession>
<dbReference type="PROSITE" id="PS51278">
    <property type="entry name" value="GATASE_TYPE_2"/>
    <property type="match status" value="1"/>
</dbReference>
<keyword evidence="5 8" id="KW-0808">Transferase</keyword>
<dbReference type="RefSeq" id="WP_229293131.1">
    <property type="nucleotide sequence ID" value="NZ_CP086654.1"/>
</dbReference>
<feature type="initiator methionine" description="Removed" evidence="8">
    <location>
        <position position="1"/>
    </location>
</feature>
<protein>
    <recommendedName>
        <fullName evidence="3 8">Glutamine--fructose-6-phosphate aminotransferase [isomerizing]</fullName>
        <ecNumber evidence="2 8">2.6.1.16</ecNumber>
    </recommendedName>
    <alternativeName>
        <fullName evidence="8">D-fructose-6-phosphate amidotransferase</fullName>
    </alternativeName>
    <alternativeName>
        <fullName evidence="8">GFAT</fullName>
    </alternativeName>
    <alternativeName>
        <fullName evidence="8">Glucosamine-6-phosphate synthase</fullName>
    </alternativeName>
    <alternativeName>
        <fullName evidence="8">Hexosephosphate aminotransferase</fullName>
    </alternativeName>
    <alternativeName>
        <fullName evidence="8">L-glutamine--D-fructose-6-phosphate amidotransferase</fullName>
    </alternativeName>
</protein>
<keyword evidence="8" id="KW-0963">Cytoplasm</keyword>
<dbReference type="PROSITE" id="PS51464">
    <property type="entry name" value="SIS"/>
    <property type="match status" value="2"/>
</dbReference>
<keyword evidence="4 8" id="KW-0032">Aminotransferase</keyword>
<feature type="active site" description="Nucleophile; for GATase activity" evidence="8">
    <location>
        <position position="2"/>
    </location>
</feature>
<dbReference type="InterPro" id="IPR035490">
    <property type="entry name" value="GlmS/FrlB_SIS"/>
</dbReference>
<dbReference type="InterPro" id="IPR035466">
    <property type="entry name" value="GlmS/AgaS_SIS"/>
</dbReference>
<dbReference type="EC" id="2.6.1.16" evidence="2 8"/>
<dbReference type="InterPro" id="IPR005855">
    <property type="entry name" value="GFAT"/>
</dbReference>
<dbReference type="HAMAP" id="MF_00164">
    <property type="entry name" value="GlmS"/>
    <property type="match status" value="1"/>
</dbReference>
<name>A0ABY3PED4_9STAP</name>
<feature type="domain" description="SIS" evidence="10">
    <location>
        <begin position="283"/>
        <end position="422"/>
    </location>
</feature>
<comment type="subunit">
    <text evidence="8">Homodimer.</text>
</comment>
<evidence type="ECO:0000256" key="5">
    <source>
        <dbReference type="ARBA" id="ARBA00022679"/>
    </source>
</evidence>
<feature type="domain" description="Glutamine amidotransferase type-2" evidence="9">
    <location>
        <begin position="2"/>
        <end position="217"/>
    </location>
</feature>
<dbReference type="InterPro" id="IPR029055">
    <property type="entry name" value="Ntn_hydrolases_N"/>
</dbReference>
<dbReference type="CDD" id="cd05009">
    <property type="entry name" value="SIS_GlmS_GlmD_2"/>
    <property type="match status" value="1"/>
</dbReference>
<dbReference type="Gene3D" id="3.60.20.10">
    <property type="entry name" value="Glutamine Phosphoribosylpyrophosphate, subunit 1, domain 1"/>
    <property type="match status" value="1"/>
</dbReference>
<keyword evidence="12" id="KW-1185">Reference proteome</keyword>
<evidence type="ECO:0000313" key="12">
    <source>
        <dbReference type="Proteomes" id="UP001197626"/>
    </source>
</evidence>
<dbReference type="CDD" id="cd00714">
    <property type="entry name" value="GFAT"/>
    <property type="match status" value="1"/>
</dbReference>
<evidence type="ECO:0000256" key="2">
    <source>
        <dbReference type="ARBA" id="ARBA00012916"/>
    </source>
</evidence>
<reference evidence="11 12" key="1">
    <citation type="journal article" date="2022" name="Pathogens">
        <title>Staphylococcus ratti sp. nov. Isolated from a Lab Rat.</title>
        <authorList>
            <person name="Kovarovic V."/>
            <person name="Sedlacek I."/>
            <person name="Petras P."/>
            <person name="Kralova S."/>
            <person name="Maslanova I."/>
            <person name="Svec P."/>
            <person name="Neumann-Schaal M."/>
            <person name="Botka T."/>
            <person name="Gelbicova T."/>
            <person name="Stankova E."/>
            <person name="Doskar J."/>
            <person name="Pantucek R."/>
        </authorList>
    </citation>
    <scope>NUCLEOTIDE SEQUENCE [LARGE SCALE GENOMIC DNA]</scope>
    <source>
        <strain evidence="11 12">CCM 9025</strain>
    </source>
</reference>
<gene>
    <name evidence="8 11" type="primary">glmS</name>
    <name evidence="11" type="ORF">LN051_03045</name>
</gene>
<dbReference type="InterPro" id="IPR047084">
    <property type="entry name" value="GFAT_N"/>
</dbReference>
<evidence type="ECO:0000256" key="4">
    <source>
        <dbReference type="ARBA" id="ARBA00022576"/>
    </source>
</evidence>
<organism evidence="11 12">
    <name type="scientific">Staphylococcus ratti</name>
    <dbReference type="NCBI Taxonomy" id="2892440"/>
    <lineage>
        <taxon>Bacteria</taxon>
        <taxon>Bacillati</taxon>
        <taxon>Bacillota</taxon>
        <taxon>Bacilli</taxon>
        <taxon>Bacillales</taxon>
        <taxon>Staphylococcaceae</taxon>
        <taxon>Staphylococcus</taxon>
    </lineage>
</organism>
<dbReference type="Pfam" id="PF01380">
    <property type="entry name" value="SIS"/>
    <property type="match status" value="2"/>
</dbReference>
<evidence type="ECO:0000256" key="8">
    <source>
        <dbReference type="HAMAP-Rule" id="MF_00164"/>
    </source>
</evidence>
<evidence type="ECO:0000256" key="1">
    <source>
        <dbReference type="ARBA" id="ARBA00001031"/>
    </source>
</evidence>
<keyword evidence="6" id="KW-0677">Repeat</keyword>
<dbReference type="EMBL" id="CP086654">
    <property type="protein sequence ID" value="UEX90650.1"/>
    <property type="molecule type" value="Genomic_DNA"/>
</dbReference>
<sequence length="600" mass="65818">MCGIVGYIGTQNAKEILLRGLEKLEYRGYDSAGIATRDEQGVTVTKAQGRIAELRKETEKAGDGSTGIGHTRWATHGVPNYDNSHPHQSSSKRFTIVHNGVIENYEELQQAYIPNVELKSDTDTEVIVQLVEHFSNEGLSTEDAFTKVISLLHGSYALGLLDSEDSETIYVAKNKSPLLVGIGNGFNVIASDALAMIQVTSEYKELKDQEIVLVQRDSVVIKDLEGNHIDRESYTAEIDASDAEKGVYSHYMLKEIHEQPAVMRRIIQEYQDEEGNLKIDPEIIKDVHEADRIYIIAAGTSYHAGLVGKEFLEKWAGVPTEVHVSSEFVYNTPLLSEKPLFIYISQSGETADSRAVLVETTKLGHKSLTITNVAGSTLSREADHTLLLHAGPEIAVASTKAYTAQIAVLSILSQVVAKEHGREADIDLLRELAKVTTAIETIVDDAPKMEQIATDFLKTTRNAFFIGRTMDYNVSLEGALKLKEISYIQAEGFAGGELKHGTIALIEDGTPVIALATQEGVNLSIRGNVKEVVARGANPCIISMEGLEKEGDTYVIPHVYDLLTPLVSVVSLQLISYYAALHRDLDVDKPRNLAKSVTVE</sequence>
<dbReference type="PANTHER" id="PTHR10937">
    <property type="entry name" value="GLUCOSAMINE--FRUCTOSE-6-PHOSPHATE AMINOTRANSFERASE, ISOMERIZING"/>
    <property type="match status" value="1"/>
</dbReference>
<comment type="catalytic activity">
    <reaction evidence="1 8">
        <text>D-fructose 6-phosphate + L-glutamine = D-glucosamine 6-phosphate + L-glutamate</text>
        <dbReference type="Rhea" id="RHEA:13237"/>
        <dbReference type="ChEBI" id="CHEBI:29985"/>
        <dbReference type="ChEBI" id="CHEBI:58359"/>
        <dbReference type="ChEBI" id="CHEBI:58725"/>
        <dbReference type="ChEBI" id="CHEBI:61527"/>
        <dbReference type="EC" id="2.6.1.16"/>
    </reaction>
</comment>
<evidence type="ECO:0000313" key="11">
    <source>
        <dbReference type="EMBL" id="UEX90650.1"/>
    </source>
</evidence>
<dbReference type="PANTHER" id="PTHR10937:SF0">
    <property type="entry name" value="GLUTAMINE--FRUCTOSE-6-PHOSPHATE TRANSAMINASE (ISOMERIZING)"/>
    <property type="match status" value="1"/>
</dbReference>
<feature type="domain" description="SIS" evidence="10">
    <location>
        <begin position="452"/>
        <end position="590"/>
    </location>
</feature>
<evidence type="ECO:0000256" key="6">
    <source>
        <dbReference type="ARBA" id="ARBA00022737"/>
    </source>
</evidence>
<dbReference type="SUPFAM" id="SSF56235">
    <property type="entry name" value="N-terminal nucleophile aminohydrolases (Ntn hydrolases)"/>
    <property type="match status" value="1"/>
</dbReference>
<comment type="function">
    <text evidence="8">Catalyzes the first step in hexosamine metabolism, converting fructose-6P into glucosamine-6P using glutamine as a nitrogen source.</text>
</comment>
<dbReference type="NCBIfam" id="NF001484">
    <property type="entry name" value="PRK00331.1"/>
    <property type="match status" value="1"/>
</dbReference>
<dbReference type="NCBIfam" id="TIGR01135">
    <property type="entry name" value="glmS"/>
    <property type="match status" value="1"/>
</dbReference>
<dbReference type="InterPro" id="IPR046348">
    <property type="entry name" value="SIS_dom_sf"/>
</dbReference>
<evidence type="ECO:0000256" key="3">
    <source>
        <dbReference type="ARBA" id="ARBA00016090"/>
    </source>
</evidence>
<keyword evidence="7" id="KW-0315">Glutamine amidotransferase</keyword>
<dbReference type="InterPro" id="IPR001347">
    <property type="entry name" value="SIS_dom"/>
</dbReference>
<feature type="active site" description="For Fru-6P isomerization activity" evidence="8">
    <location>
        <position position="595"/>
    </location>
</feature>
<evidence type="ECO:0000259" key="9">
    <source>
        <dbReference type="PROSITE" id="PS51278"/>
    </source>
</evidence>
<proteinExistence type="inferred from homology"/>